<evidence type="ECO:0000313" key="3">
    <source>
        <dbReference type="Proteomes" id="UP000245942"/>
    </source>
</evidence>
<proteinExistence type="predicted"/>
<dbReference type="EMBL" id="KZ819321">
    <property type="protein sequence ID" value="PWN23772.1"/>
    <property type="molecule type" value="Genomic_DNA"/>
</dbReference>
<sequence>MASTSPYHLARPIHLIKSPAVSVPPPLTFPTDLHPLPPDLHAYFVYPFSLEAYVTDPNNPNSSTIEELHKRHVQYLEWRKGEKERVEKERMRRVAPGWDRASGPLQPKRVSLLASSDGGGAASQGASGASTIAGSSTDATDPQSPPSQQMDAMQELVEHLTKLDAAAEERQKQQGQDDALI</sequence>
<dbReference type="OrthoDB" id="2506317at2759"/>
<organism evidence="2 3">
    <name type="scientific">Pseudomicrostroma glucosiphilum</name>
    <dbReference type="NCBI Taxonomy" id="1684307"/>
    <lineage>
        <taxon>Eukaryota</taxon>
        <taxon>Fungi</taxon>
        <taxon>Dikarya</taxon>
        <taxon>Basidiomycota</taxon>
        <taxon>Ustilaginomycotina</taxon>
        <taxon>Exobasidiomycetes</taxon>
        <taxon>Microstromatales</taxon>
        <taxon>Microstromatales incertae sedis</taxon>
        <taxon>Pseudomicrostroma</taxon>
    </lineage>
</organism>
<feature type="compositionally biased region" description="Basic and acidic residues" evidence="1">
    <location>
        <begin position="156"/>
        <end position="172"/>
    </location>
</feature>
<protein>
    <submittedName>
        <fullName evidence="2">Uncharacterized protein</fullName>
    </submittedName>
</protein>
<dbReference type="RefSeq" id="XP_025350932.1">
    <property type="nucleotide sequence ID" value="XM_025493765.1"/>
</dbReference>
<dbReference type="Proteomes" id="UP000245942">
    <property type="component" value="Unassembled WGS sequence"/>
</dbReference>
<reference evidence="2 3" key="1">
    <citation type="journal article" date="2018" name="Mol. Biol. Evol.">
        <title>Broad Genomic Sampling Reveals a Smut Pathogenic Ancestry of the Fungal Clade Ustilaginomycotina.</title>
        <authorList>
            <person name="Kijpornyongpan T."/>
            <person name="Mondo S.J."/>
            <person name="Barry K."/>
            <person name="Sandor L."/>
            <person name="Lee J."/>
            <person name="Lipzen A."/>
            <person name="Pangilinan J."/>
            <person name="LaButti K."/>
            <person name="Hainaut M."/>
            <person name="Henrissat B."/>
            <person name="Grigoriev I.V."/>
            <person name="Spatafora J.W."/>
            <person name="Aime M.C."/>
        </authorList>
    </citation>
    <scope>NUCLEOTIDE SEQUENCE [LARGE SCALE GENOMIC DNA]</scope>
    <source>
        <strain evidence="2 3">MCA 4718</strain>
    </source>
</reference>
<dbReference type="AlphaFoldDB" id="A0A316UEW4"/>
<feature type="compositionally biased region" description="Basic and acidic residues" evidence="1">
    <location>
        <begin position="83"/>
        <end position="92"/>
    </location>
</feature>
<accession>A0A316UEW4</accession>
<evidence type="ECO:0000256" key="1">
    <source>
        <dbReference type="SAM" id="MobiDB-lite"/>
    </source>
</evidence>
<dbReference type="GeneID" id="37015499"/>
<feature type="region of interest" description="Disordered" evidence="1">
    <location>
        <begin position="83"/>
        <end position="181"/>
    </location>
</feature>
<keyword evidence="3" id="KW-1185">Reference proteome</keyword>
<evidence type="ECO:0000313" key="2">
    <source>
        <dbReference type="EMBL" id="PWN23772.1"/>
    </source>
</evidence>
<feature type="compositionally biased region" description="Low complexity" evidence="1">
    <location>
        <begin position="123"/>
        <end position="141"/>
    </location>
</feature>
<name>A0A316UEW4_9BASI</name>
<gene>
    <name evidence="2" type="ORF">BCV69DRAFT_291767</name>
</gene>